<dbReference type="PANTHER" id="PTHR10910">
    <property type="entry name" value="EUKARYOTE SPECIFIC DSRNA BINDING PROTEIN"/>
    <property type="match status" value="1"/>
</dbReference>
<feature type="compositionally biased region" description="Basic and acidic residues" evidence="2">
    <location>
        <begin position="301"/>
        <end position="310"/>
    </location>
</feature>
<feature type="coiled-coil region" evidence="1">
    <location>
        <begin position="455"/>
        <end position="489"/>
    </location>
</feature>
<feature type="compositionally biased region" description="Polar residues" evidence="2">
    <location>
        <begin position="278"/>
        <end position="295"/>
    </location>
</feature>
<name>A0A5P1EGX2_ASPOF</name>
<dbReference type="Pfam" id="PF10358">
    <property type="entry name" value="NT-C2"/>
    <property type="match status" value="1"/>
</dbReference>
<dbReference type="GO" id="GO:0006396">
    <property type="term" value="P:RNA processing"/>
    <property type="evidence" value="ECO:0007669"/>
    <property type="project" value="InterPro"/>
</dbReference>
<feature type="region of interest" description="Disordered" evidence="2">
    <location>
        <begin position="147"/>
        <end position="256"/>
    </location>
</feature>
<dbReference type="GO" id="GO:0003725">
    <property type="term" value="F:double-stranded RNA binding"/>
    <property type="evidence" value="ECO:0007669"/>
    <property type="project" value="TreeGrafter"/>
</dbReference>
<dbReference type="Pfam" id="PF02137">
    <property type="entry name" value="A_deamin"/>
    <property type="match status" value="1"/>
</dbReference>
<feature type="compositionally biased region" description="Basic and acidic residues" evidence="2">
    <location>
        <begin position="147"/>
        <end position="165"/>
    </location>
</feature>
<dbReference type="SMART" id="SM00552">
    <property type="entry name" value="ADEAMc"/>
    <property type="match status" value="1"/>
</dbReference>
<keyword evidence="1" id="KW-0175">Coiled coil</keyword>
<dbReference type="GO" id="GO:0005730">
    <property type="term" value="C:nucleolus"/>
    <property type="evidence" value="ECO:0007669"/>
    <property type="project" value="TreeGrafter"/>
</dbReference>
<dbReference type="GO" id="GO:0003726">
    <property type="term" value="F:double-stranded RNA adenosine deaminase activity"/>
    <property type="evidence" value="ECO:0007669"/>
    <property type="project" value="TreeGrafter"/>
</dbReference>
<evidence type="ECO:0000256" key="2">
    <source>
        <dbReference type="SAM" id="MobiDB-lite"/>
    </source>
</evidence>
<feature type="compositionally biased region" description="Low complexity" evidence="2">
    <location>
        <begin position="213"/>
        <end position="225"/>
    </location>
</feature>
<feature type="compositionally biased region" description="Basic and acidic residues" evidence="2">
    <location>
        <begin position="226"/>
        <end position="238"/>
    </location>
</feature>
<feature type="compositionally biased region" description="Polar residues" evidence="2">
    <location>
        <begin position="184"/>
        <end position="207"/>
    </location>
</feature>
<dbReference type="EMBL" id="CM007387">
    <property type="protein sequence ID" value="ONK64069.1"/>
    <property type="molecule type" value="Genomic_DNA"/>
</dbReference>
<dbReference type="AlphaFoldDB" id="A0A5P1EGX2"/>
<proteinExistence type="predicted"/>
<evidence type="ECO:0000259" key="3">
    <source>
        <dbReference type="PROSITE" id="PS50141"/>
    </source>
</evidence>
<evidence type="ECO:0000256" key="1">
    <source>
        <dbReference type="SAM" id="Coils"/>
    </source>
</evidence>
<accession>A0A5P1EGX2</accession>
<dbReference type="GO" id="GO:0008251">
    <property type="term" value="F:tRNA-specific adenosine deaminase activity"/>
    <property type="evidence" value="ECO:0007669"/>
    <property type="project" value="TreeGrafter"/>
</dbReference>
<dbReference type="PANTHER" id="PTHR10910:SF62">
    <property type="entry name" value="AT07585P-RELATED"/>
    <property type="match status" value="1"/>
</dbReference>
<feature type="region of interest" description="Disordered" evidence="2">
    <location>
        <begin position="278"/>
        <end position="310"/>
    </location>
</feature>
<reference evidence="6" key="1">
    <citation type="journal article" date="2017" name="Nat. Commun.">
        <title>The asparagus genome sheds light on the origin and evolution of a young Y chromosome.</title>
        <authorList>
            <person name="Harkess A."/>
            <person name="Zhou J."/>
            <person name="Xu C."/>
            <person name="Bowers J.E."/>
            <person name="Van der Hulst R."/>
            <person name="Ayyampalayam S."/>
            <person name="Mercati F."/>
            <person name="Riccardi P."/>
            <person name="McKain M.R."/>
            <person name="Kakrana A."/>
            <person name="Tang H."/>
            <person name="Ray J."/>
            <person name="Groenendijk J."/>
            <person name="Arikit S."/>
            <person name="Mathioni S.M."/>
            <person name="Nakano M."/>
            <person name="Shan H."/>
            <person name="Telgmann-Rauber A."/>
            <person name="Kanno A."/>
            <person name="Yue Z."/>
            <person name="Chen H."/>
            <person name="Li W."/>
            <person name="Chen Y."/>
            <person name="Xu X."/>
            <person name="Zhang Y."/>
            <person name="Luo S."/>
            <person name="Chen H."/>
            <person name="Gao J."/>
            <person name="Mao Z."/>
            <person name="Pires J.C."/>
            <person name="Luo M."/>
            <person name="Kudrna D."/>
            <person name="Wing R.A."/>
            <person name="Meyers B.C."/>
            <person name="Yi K."/>
            <person name="Kong H."/>
            <person name="Lavrijsen P."/>
            <person name="Sunseri F."/>
            <person name="Falavigna A."/>
            <person name="Ye Y."/>
            <person name="Leebens-Mack J.H."/>
            <person name="Chen G."/>
        </authorList>
    </citation>
    <scope>NUCLEOTIDE SEQUENCE [LARGE SCALE GENOMIC DNA]</scope>
    <source>
        <strain evidence="6">cv. DH0086</strain>
    </source>
</reference>
<dbReference type="InterPro" id="IPR002466">
    <property type="entry name" value="A_deamin"/>
</dbReference>
<dbReference type="GO" id="GO:0005737">
    <property type="term" value="C:cytoplasm"/>
    <property type="evidence" value="ECO:0007669"/>
    <property type="project" value="TreeGrafter"/>
</dbReference>
<feature type="domain" description="A to I editase" evidence="3">
    <location>
        <begin position="555"/>
        <end position="882"/>
    </location>
</feature>
<sequence>MFKAARWRSEKSKIKVVFKFELHATKVMKLGWETAMVSLVPLDVGKPTARTEKVTVMDGNCRWRKPVYETVKLTQDPKTGKINDKLYNFIVSAVGSAKAAVIGEITINLSEYAEISKPLTVSLPLKASNTGPILHVTIQRVQADVQKREADANGDAYAREQERKTSGQLDSNGEEEGRRAPEIDTNSIEEQMQSPCSRNNNMLTGSNRKLRNSLSTNSTASTSTDKSSEQHVAKENRSKYSSYKDYGGFQSPQKETRKSVNFVTDYRELHRSVACLSITSGPEGSSDGSTNSSADTGLGERLQESEDPRGKIKLKDTTMEESRNSFVKKERDMLKRIEELQKSINEYKAGLCGSTAQGETNCCRRNRDVPEGKRSMSTNDKQLGIFQSQETKTADEKLNRESADGKILLHPIMEEKAGSHNSRGSNKELAISSVKTSLEETKEELMSTECDQGRLAEILTKMTFLKDKNEAMEAELKEMQERYTEMSLKFAEVEDWDFLYRRASGDMFKDLSWKHIIYVYTYSSIVNIIEVKVFCIGKNWVDKTCKGGQDIEVVALGTGTKCIGKSLLSPRGDVLNDSHAEIVARRSLLRFFYSEIERVRGNGGLGRVLCLDDGIHGQEKYVMRPGWRLHLYITQFPCGALGSASDSCLKGEGLLGDRTLYYNSNTFGSVQKKPGRGDATLSMSCFDKMTRWSVVGVQGALLSHIMEPVYIFSITIGKSPCDLSIAFSLKDHLEKAICDRLASFFHSQDHIQANKPHVLEAPVPPNEFHRSHSDIPSLTCGYSICWNTSGLHEVILGTTGRKQGTSAKGALSPSTESSLCKRRLLEAFISLQKKLCVKLQVEDCSYYELKAMAREYQSALKKFKDSSFFSCWHPKAPNLERFSVAR</sequence>
<dbReference type="Proteomes" id="UP000243459">
    <property type="component" value="Chromosome 7"/>
</dbReference>
<evidence type="ECO:0000259" key="4">
    <source>
        <dbReference type="PROSITE" id="PS51840"/>
    </source>
</evidence>
<dbReference type="PROSITE" id="PS51840">
    <property type="entry name" value="C2_NT"/>
    <property type="match status" value="1"/>
</dbReference>
<evidence type="ECO:0000313" key="5">
    <source>
        <dbReference type="EMBL" id="ONK64069.1"/>
    </source>
</evidence>
<gene>
    <name evidence="5" type="ORF">A4U43_C07F21770</name>
</gene>
<dbReference type="PROSITE" id="PS50141">
    <property type="entry name" value="A_DEAMIN_EDITASE"/>
    <property type="match status" value="1"/>
</dbReference>
<evidence type="ECO:0000313" key="6">
    <source>
        <dbReference type="Proteomes" id="UP000243459"/>
    </source>
</evidence>
<dbReference type="Gramene" id="ONK64069">
    <property type="protein sequence ID" value="ONK64069"/>
    <property type="gene ID" value="A4U43_C07F21770"/>
</dbReference>
<dbReference type="InterPro" id="IPR019448">
    <property type="entry name" value="NT-C2"/>
</dbReference>
<feature type="domain" description="C2 NT-type" evidence="4">
    <location>
        <begin position="6"/>
        <end position="142"/>
    </location>
</feature>
<protein>
    <submittedName>
        <fullName evidence="5">tRNA-specific adenosine deaminase 1</fullName>
    </submittedName>
</protein>
<keyword evidence="6" id="KW-1185">Reference proteome</keyword>
<organism evidence="5 6">
    <name type="scientific">Asparagus officinalis</name>
    <name type="common">Garden asparagus</name>
    <dbReference type="NCBI Taxonomy" id="4686"/>
    <lineage>
        <taxon>Eukaryota</taxon>
        <taxon>Viridiplantae</taxon>
        <taxon>Streptophyta</taxon>
        <taxon>Embryophyta</taxon>
        <taxon>Tracheophyta</taxon>
        <taxon>Spermatophyta</taxon>
        <taxon>Magnoliopsida</taxon>
        <taxon>Liliopsida</taxon>
        <taxon>Asparagales</taxon>
        <taxon>Asparagaceae</taxon>
        <taxon>Asparagoideae</taxon>
        <taxon>Asparagus</taxon>
    </lineage>
</organism>
<dbReference type="GO" id="GO:0006382">
    <property type="term" value="P:adenosine to inosine editing"/>
    <property type="evidence" value="ECO:0007669"/>
    <property type="project" value="TreeGrafter"/>
</dbReference>